<sequence>MSNFCLIIRGHERGSFSHPLMSMFCKNVRLLCDSYNYNLKIYIHVWNESEAKISHRPLKGKRNPISKETVKSYFTDFSENIESIQVDDDTKIHLCGNTRGMLGGIPLIAWKNMWYGIHSAVTRASDNQDPECPALCIRIDNFQNMESMHYSRCTANNIFNLIKRIFTVSTDTIKFIPSREETPGIDNCYGGKLKLLQIITDRFHYELDDVQRMYPNIHHQEYLVPYEARRLCPEKSSIL</sequence>
<dbReference type="EMBL" id="KY322437">
    <property type="protein sequence ID" value="AUF82357.1"/>
    <property type="molecule type" value="Genomic_DNA"/>
</dbReference>
<evidence type="ECO:0000313" key="2">
    <source>
        <dbReference type="Proteomes" id="UP000244773"/>
    </source>
</evidence>
<keyword evidence="2" id="KW-1185">Reference proteome</keyword>
<gene>
    <name evidence="1" type="ORF">TetV_265</name>
</gene>
<reference evidence="1" key="1">
    <citation type="journal article" date="2018" name="Virology">
        <title>A giant virus infecting green algae encodes key fermentation genes.</title>
        <authorList>
            <person name="Schvarcz C.R."/>
            <person name="Steward G.F."/>
        </authorList>
    </citation>
    <scope>NUCLEOTIDE SEQUENCE [LARGE SCALE GENOMIC DNA]</scope>
</reference>
<name>A0A2P0VN63_9VIRU</name>
<organism evidence="1">
    <name type="scientific">Tetraselmis virus 1</name>
    <dbReference type="NCBI Taxonomy" id="2060617"/>
    <lineage>
        <taxon>Viruses</taxon>
        <taxon>Varidnaviria</taxon>
        <taxon>Bamfordvirae</taxon>
        <taxon>Nucleocytoviricota</taxon>
        <taxon>Megaviricetes</taxon>
        <taxon>Imitervirales</taxon>
        <taxon>Allomimiviridae</taxon>
        <taxon>Oceanusvirus</taxon>
        <taxon>Oceanusvirus kaneohense</taxon>
    </lineage>
</organism>
<evidence type="ECO:0000313" key="1">
    <source>
        <dbReference type="EMBL" id="AUF82357.1"/>
    </source>
</evidence>
<dbReference type="Proteomes" id="UP000244773">
    <property type="component" value="Segment"/>
</dbReference>
<proteinExistence type="predicted"/>
<accession>A0A2P0VN63</accession>
<protein>
    <submittedName>
        <fullName evidence="1">Uncharacterized protein</fullName>
    </submittedName>
</protein>